<gene>
    <name evidence="1" type="ORF">CLOBOL_01768</name>
</gene>
<accession>A8RLW9</accession>
<dbReference type="AlphaFoldDB" id="A8RLW9"/>
<reference evidence="1 2" key="1">
    <citation type="submission" date="2007-08" db="EMBL/GenBank/DDBJ databases">
        <authorList>
            <person name="Fulton L."/>
            <person name="Clifton S."/>
            <person name="Fulton B."/>
            <person name="Xu J."/>
            <person name="Minx P."/>
            <person name="Pepin K.H."/>
            <person name="Johnson M."/>
            <person name="Thiruvilangam P."/>
            <person name="Bhonagiri V."/>
            <person name="Nash W.E."/>
            <person name="Mardis E.R."/>
            <person name="Wilson R.K."/>
        </authorList>
    </citation>
    <scope>NUCLEOTIDE SEQUENCE [LARGE SCALE GENOMIC DNA]</scope>
    <source>
        <strain evidence="2">ATCC BAA-613 / DSM 15670 / CCUG 46953 / JCM 12243 / WAL 16351</strain>
    </source>
</reference>
<comment type="caution">
    <text evidence="1">The sequence shown here is derived from an EMBL/GenBank/DDBJ whole genome shotgun (WGS) entry which is preliminary data.</text>
</comment>
<organism evidence="1 2">
    <name type="scientific">Enterocloster bolteae (strain ATCC BAA-613 / DSM 15670 / CCUG 46953 / JCM 12243 / WAL 16351)</name>
    <name type="common">Clostridium bolteae</name>
    <dbReference type="NCBI Taxonomy" id="411902"/>
    <lineage>
        <taxon>Bacteria</taxon>
        <taxon>Bacillati</taxon>
        <taxon>Bacillota</taxon>
        <taxon>Clostridia</taxon>
        <taxon>Lachnospirales</taxon>
        <taxon>Lachnospiraceae</taxon>
        <taxon>Enterocloster</taxon>
    </lineage>
</organism>
<sequence>MQVQGTAISPAAWKLYDILGRTYADVSANACMDIC</sequence>
<dbReference type="Proteomes" id="UP000005396">
    <property type="component" value="Unassembled WGS sequence"/>
</dbReference>
<reference evidence="1 2" key="2">
    <citation type="submission" date="2007-09" db="EMBL/GenBank/DDBJ databases">
        <title>Draft genome sequence of Clostridium bolteae (ATCC BAA-613).</title>
        <authorList>
            <person name="Sudarsanam P."/>
            <person name="Ley R."/>
            <person name="Guruge J."/>
            <person name="Turnbaugh P.J."/>
            <person name="Mahowald M."/>
            <person name="Liep D."/>
            <person name="Gordon J."/>
        </authorList>
    </citation>
    <scope>NUCLEOTIDE SEQUENCE [LARGE SCALE GENOMIC DNA]</scope>
    <source>
        <strain evidence="2">ATCC BAA-613 / DSM 15670 / CCUG 46953 / JCM 12243 / WAL 16351</strain>
    </source>
</reference>
<dbReference type="EMBL" id="ABCC02000020">
    <property type="protein sequence ID" value="EDP17816.1"/>
    <property type="molecule type" value="Genomic_DNA"/>
</dbReference>
<dbReference type="PaxDb" id="411902-CLOBOL_01768"/>
<dbReference type="HOGENOM" id="CLU_3364145_0_0_9"/>
<evidence type="ECO:0000313" key="2">
    <source>
        <dbReference type="Proteomes" id="UP000005396"/>
    </source>
</evidence>
<name>A8RLW9_ENTBW</name>
<evidence type="ECO:0000313" key="1">
    <source>
        <dbReference type="EMBL" id="EDP17816.1"/>
    </source>
</evidence>
<protein>
    <submittedName>
        <fullName evidence="1">Uncharacterized protein</fullName>
    </submittedName>
</protein>
<proteinExistence type="predicted"/>